<dbReference type="AlphaFoldDB" id="A0A482W4G5"/>
<dbReference type="Gene3D" id="3.20.20.10">
    <property type="entry name" value="Alanine racemase"/>
    <property type="match status" value="1"/>
</dbReference>
<evidence type="ECO:0000256" key="10">
    <source>
        <dbReference type="ARBA" id="ARBA00049127"/>
    </source>
</evidence>
<dbReference type="GO" id="GO:0004586">
    <property type="term" value="F:ornithine decarboxylase activity"/>
    <property type="evidence" value="ECO:0007669"/>
    <property type="project" value="UniProtKB-EC"/>
</dbReference>
<evidence type="ECO:0000256" key="8">
    <source>
        <dbReference type="ARBA" id="ARBA00037173"/>
    </source>
</evidence>
<dbReference type="PROSITE" id="PS00878">
    <property type="entry name" value="ODR_DC_2_1"/>
    <property type="match status" value="1"/>
</dbReference>
<protein>
    <recommendedName>
        <fullName evidence="7">ornithine decarboxylase</fullName>
        <ecNumber evidence="7">4.1.1.17</ecNumber>
    </recommendedName>
</protein>
<gene>
    <name evidence="12" type="ORF">BDFB_013390</name>
</gene>
<keyword evidence="3" id="KW-0663">Pyridoxal phosphate</keyword>
<evidence type="ECO:0000313" key="12">
    <source>
        <dbReference type="EMBL" id="RZC39964.1"/>
    </source>
</evidence>
<evidence type="ECO:0000256" key="4">
    <source>
        <dbReference type="ARBA" id="ARBA00023115"/>
    </source>
</evidence>
<evidence type="ECO:0000256" key="5">
    <source>
        <dbReference type="ARBA" id="ARBA00023239"/>
    </source>
</evidence>
<dbReference type="PRINTS" id="PR01182">
    <property type="entry name" value="ORNDCRBXLASE"/>
</dbReference>
<organism evidence="12 13">
    <name type="scientific">Asbolus verrucosus</name>
    <name type="common">Desert ironclad beetle</name>
    <dbReference type="NCBI Taxonomy" id="1661398"/>
    <lineage>
        <taxon>Eukaryota</taxon>
        <taxon>Metazoa</taxon>
        <taxon>Ecdysozoa</taxon>
        <taxon>Arthropoda</taxon>
        <taxon>Hexapoda</taxon>
        <taxon>Insecta</taxon>
        <taxon>Pterygota</taxon>
        <taxon>Neoptera</taxon>
        <taxon>Endopterygota</taxon>
        <taxon>Coleoptera</taxon>
        <taxon>Polyphaga</taxon>
        <taxon>Cucujiformia</taxon>
        <taxon>Tenebrionidae</taxon>
        <taxon>Pimeliinae</taxon>
        <taxon>Asbolus</taxon>
    </lineage>
</organism>
<evidence type="ECO:0000313" key="13">
    <source>
        <dbReference type="Proteomes" id="UP000292052"/>
    </source>
</evidence>
<comment type="function">
    <text evidence="8">Catalyzes the first and rate-limiting step of polyamine biosynthesis that converts ornithine into putrescine, which is the precursor for the polyamines, spermidine and spermine. Polyamines are essential for cell proliferation and are implicated in cellular processes, ranging from DNA replication to apoptosis.</text>
</comment>
<comment type="similarity">
    <text evidence="2">Belongs to the Orn/Lys/Arg decarboxylase class-II family.</text>
</comment>
<dbReference type="FunFam" id="3.20.20.10:FF:000005">
    <property type="entry name" value="Ornithine decarboxylase"/>
    <property type="match status" value="1"/>
</dbReference>
<dbReference type="OrthoDB" id="5034579at2759"/>
<evidence type="ECO:0000256" key="7">
    <source>
        <dbReference type="ARBA" id="ARBA00034138"/>
    </source>
</evidence>
<dbReference type="CDD" id="cd00622">
    <property type="entry name" value="PLPDE_III_ODC"/>
    <property type="match status" value="1"/>
</dbReference>
<evidence type="ECO:0000256" key="2">
    <source>
        <dbReference type="ARBA" id="ARBA00008872"/>
    </source>
</evidence>
<evidence type="ECO:0000256" key="1">
    <source>
        <dbReference type="ARBA" id="ARBA00001933"/>
    </source>
</evidence>
<dbReference type="Proteomes" id="UP000292052">
    <property type="component" value="Unassembled WGS sequence"/>
</dbReference>
<comment type="pathway">
    <text evidence="6">Amine and polyamine biosynthesis; putrescine biosynthesis via L-ornithine pathway; putrescine from L-ornithine: step 1/1.</text>
</comment>
<keyword evidence="13" id="KW-1185">Reference proteome</keyword>
<dbReference type="InterPro" id="IPR002433">
    <property type="entry name" value="Orn_de-COase"/>
</dbReference>
<dbReference type="Pfam" id="PF02784">
    <property type="entry name" value="Orn_Arg_deC_N"/>
    <property type="match status" value="1"/>
</dbReference>
<comment type="cofactor">
    <cofactor evidence="1">
        <name>pyridoxal 5'-phosphate</name>
        <dbReference type="ChEBI" id="CHEBI:597326"/>
    </cofactor>
</comment>
<dbReference type="PRINTS" id="PR01179">
    <property type="entry name" value="ODADCRBXLASE"/>
</dbReference>
<keyword evidence="4" id="KW-0620">Polyamine biosynthesis</keyword>
<comment type="caution">
    <text evidence="12">The sequence shown here is derived from an EMBL/GenBank/DDBJ whole genome shotgun (WGS) entry which is preliminary data.</text>
</comment>
<accession>A0A482W4G5</accession>
<comment type="catalytic activity">
    <reaction evidence="10">
        <text>L-ornithine + H(+) = putrescine + CO2</text>
        <dbReference type="Rhea" id="RHEA:22964"/>
        <dbReference type="ChEBI" id="CHEBI:15378"/>
        <dbReference type="ChEBI" id="CHEBI:16526"/>
        <dbReference type="ChEBI" id="CHEBI:46911"/>
        <dbReference type="ChEBI" id="CHEBI:326268"/>
        <dbReference type="EC" id="4.1.1.17"/>
    </reaction>
</comment>
<dbReference type="PANTHER" id="PTHR11482:SF6">
    <property type="entry name" value="ORNITHINE DECARBOXYLASE 1-RELATED"/>
    <property type="match status" value="1"/>
</dbReference>
<dbReference type="EMBL" id="QDEB01030082">
    <property type="protein sequence ID" value="RZC39964.1"/>
    <property type="molecule type" value="Genomic_DNA"/>
</dbReference>
<dbReference type="GO" id="GO:0033387">
    <property type="term" value="P:putrescine biosynthetic process from arginine, via ornithine"/>
    <property type="evidence" value="ECO:0007669"/>
    <property type="project" value="TreeGrafter"/>
</dbReference>
<proteinExistence type="inferred from homology"/>
<dbReference type="GO" id="GO:0005737">
    <property type="term" value="C:cytoplasm"/>
    <property type="evidence" value="ECO:0007669"/>
    <property type="project" value="TreeGrafter"/>
</dbReference>
<dbReference type="InterPro" id="IPR000183">
    <property type="entry name" value="Orn/DAP/Arg_de-COase"/>
</dbReference>
<name>A0A482W4G5_ASBVE</name>
<keyword evidence="5" id="KW-0456">Lyase</keyword>
<evidence type="ECO:0000256" key="9">
    <source>
        <dbReference type="ARBA" id="ARBA00046672"/>
    </source>
</evidence>
<feature type="domain" description="Orn/DAP/Arg decarboxylase 2 N-terminal" evidence="11">
    <location>
        <begin position="42"/>
        <end position="238"/>
    </location>
</feature>
<dbReference type="STRING" id="1661398.A0A482W4G5"/>
<dbReference type="PANTHER" id="PTHR11482">
    <property type="entry name" value="ARGININE/DIAMINOPIMELATE/ORNITHINE DECARBOXYLASE"/>
    <property type="match status" value="1"/>
</dbReference>
<dbReference type="InterPro" id="IPR022653">
    <property type="entry name" value="De-COase2_pyr-phos_BS"/>
</dbReference>
<evidence type="ECO:0000256" key="3">
    <source>
        <dbReference type="ARBA" id="ARBA00022898"/>
    </source>
</evidence>
<reference evidence="12 13" key="1">
    <citation type="submission" date="2017-03" db="EMBL/GenBank/DDBJ databases">
        <title>Genome of the blue death feigning beetle - Asbolus verrucosus.</title>
        <authorList>
            <person name="Rider S.D."/>
        </authorList>
    </citation>
    <scope>NUCLEOTIDE SEQUENCE [LARGE SCALE GENOMIC DNA]</scope>
    <source>
        <strain evidence="12">Butters</strain>
        <tissue evidence="12">Head and leg muscle</tissue>
    </source>
</reference>
<dbReference type="InterPro" id="IPR029066">
    <property type="entry name" value="PLP-binding_barrel"/>
</dbReference>
<dbReference type="EC" id="4.1.1.17" evidence="7"/>
<dbReference type="SUPFAM" id="SSF51419">
    <property type="entry name" value="PLP-binding barrel"/>
    <property type="match status" value="1"/>
</dbReference>
<evidence type="ECO:0000256" key="6">
    <source>
        <dbReference type="ARBA" id="ARBA00034115"/>
    </source>
</evidence>
<evidence type="ECO:0000259" key="11">
    <source>
        <dbReference type="Pfam" id="PF02784"/>
    </source>
</evidence>
<dbReference type="InterPro" id="IPR022644">
    <property type="entry name" value="De-COase2_N"/>
</dbReference>
<sequence length="248" mass="26618">MKISNLDERVHVLDDHSNVWSVLREITESGVQEEAFYVCDIGDIVRKHKTWKAALPRVQPYYAVKCNDSLTVLEVLAALGTGFDCASKGEINKVLALGVSPSRVIFANPAKVSSHIRHAAAAGVSTMTFDNETELHKVKSLFPDAKMVIRIRCDAADAQCPLGMKFGCDAVADAPHLLQVARSLGVDVVGVSFHVGSGCREVSVFKRAIAAARDVFDFAATLGYGFDLLDVGGGFPGDHGTSIDEVSN</sequence>
<feature type="non-terminal residue" evidence="12">
    <location>
        <position position="248"/>
    </location>
</feature>
<comment type="subunit">
    <text evidence="9">Homodimer. Only the dimer is catalytically active, as the active sites are constructed of residues from both monomers.</text>
</comment>